<name>A0A1F5YCX9_9BACT</name>
<sequence length="257" mass="28139">MKSKAVVDAWILTLLIGSMLGGSGHREALAQDFYTRDIIDTPTAGLLPRGSYLLGLRAYPEGGIIAMIGVGLLERLELGLSFGGTNVIGDGDVDWNPGVEFAGRYRLFDETLATPALAIGFDSQGWGRYRREAERYDVKSRGFYGVLGKNYSFLGQLGIHLGANVSLEGKGDDKHRPNIFFSLQKSLNPDLYIVAEYDLPITGNSVAEDIDSGVGFINAGVRFLVDEHLFIELDLRNINQNAKDSGRTLRIAYQNGF</sequence>
<evidence type="ECO:0000313" key="2">
    <source>
        <dbReference type="Proteomes" id="UP000179034"/>
    </source>
</evidence>
<dbReference type="AlphaFoldDB" id="A0A1F5YCX9"/>
<organism evidence="1 2">
    <name type="scientific">Candidatus Glassbacteria bacterium RBG_16_58_8</name>
    <dbReference type="NCBI Taxonomy" id="1817866"/>
    <lineage>
        <taxon>Bacteria</taxon>
        <taxon>Candidatus Glassiibacteriota</taxon>
    </lineage>
</organism>
<reference evidence="1 2" key="1">
    <citation type="journal article" date="2016" name="Nat. Commun.">
        <title>Thousands of microbial genomes shed light on interconnected biogeochemical processes in an aquifer system.</title>
        <authorList>
            <person name="Anantharaman K."/>
            <person name="Brown C.T."/>
            <person name="Hug L.A."/>
            <person name="Sharon I."/>
            <person name="Castelle C.J."/>
            <person name="Probst A.J."/>
            <person name="Thomas B.C."/>
            <person name="Singh A."/>
            <person name="Wilkins M.J."/>
            <person name="Karaoz U."/>
            <person name="Brodie E.L."/>
            <person name="Williams K.H."/>
            <person name="Hubbard S.S."/>
            <person name="Banfield J.F."/>
        </authorList>
    </citation>
    <scope>NUCLEOTIDE SEQUENCE [LARGE SCALE GENOMIC DNA]</scope>
</reference>
<gene>
    <name evidence="1" type="ORF">A2Z06_03645</name>
</gene>
<evidence type="ECO:0000313" key="1">
    <source>
        <dbReference type="EMBL" id="OGF97989.1"/>
    </source>
</evidence>
<accession>A0A1F5YCX9</accession>
<dbReference type="EMBL" id="MFIW01000027">
    <property type="protein sequence ID" value="OGF97989.1"/>
    <property type="molecule type" value="Genomic_DNA"/>
</dbReference>
<protein>
    <submittedName>
        <fullName evidence="1">Uncharacterized protein</fullName>
    </submittedName>
</protein>
<comment type="caution">
    <text evidence="1">The sequence shown here is derived from an EMBL/GenBank/DDBJ whole genome shotgun (WGS) entry which is preliminary data.</text>
</comment>
<proteinExistence type="predicted"/>
<dbReference type="Proteomes" id="UP000179034">
    <property type="component" value="Unassembled WGS sequence"/>
</dbReference>